<accession>A0A132BAL9</accession>
<organism evidence="2 3">
    <name type="scientific">Mollisia scopiformis</name>
    <name type="common">Conifer needle endophyte fungus</name>
    <name type="synonym">Phialocephala scopiformis</name>
    <dbReference type="NCBI Taxonomy" id="149040"/>
    <lineage>
        <taxon>Eukaryota</taxon>
        <taxon>Fungi</taxon>
        <taxon>Dikarya</taxon>
        <taxon>Ascomycota</taxon>
        <taxon>Pezizomycotina</taxon>
        <taxon>Leotiomycetes</taxon>
        <taxon>Helotiales</taxon>
        <taxon>Mollisiaceae</taxon>
        <taxon>Mollisia</taxon>
    </lineage>
</organism>
<evidence type="ECO:0000313" key="3">
    <source>
        <dbReference type="Proteomes" id="UP000070700"/>
    </source>
</evidence>
<dbReference type="PANTHER" id="PTHR32387">
    <property type="entry name" value="WU:FJ29H11"/>
    <property type="match status" value="1"/>
</dbReference>
<dbReference type="NCBIfam" id="NF047352">
    <property type="entry name" value="P_loop_sacsin"/>
    <property type="match status" value="1"/>
</dbReference>
<feature type="region of interest" description="Disordered" evidence="1">
    <location>
        <begin position="1369"/>
        <end position="1439"/>
    </location>
</feature>
<dbReference type="Proteomes" id="UP000070700">
    <property type="component" value="Unassembled WGS sequence"/>
</dbReference>
<evidence type="ECO:0000256" key="1">
    <source>
        <dbReference type="SAM" id="MobiDB-lite"/>
    </source>
</evidence>
<dbReference type="GeneID" id="28828636"/>
<dbReference type="KEGG" id="psco:LY89DRAFT_724581"/>
<sequence>MATNDAISPTEARQLVESIALGYGWISQTVRDATHPDALKAIYILQENLGISVRTLAKNLYKSKARFVFELIQNAEDNAYKRAMSTGVVPYINFTVHPNKIVIDSNEDGFTTANVQAICKIGQSTKKREGAQQFIGEKGIGFKSVFMVASKVHIQSGPFSFSFEDSLGELDAPPDIDVADASSEQLAARRMGLVTPVWEPAEEALPDPLTRITLSLRKKLNYPELLAQFDALPDTFLLFLNQLGAITITRIDGKTTESTTFSRKLDESSRQATLSKAQRIGSKVLQPSLKHYHITRRTLTNLSPDERRDHNSAEVVLAFPLKDEEPIIADQETYAYLPMGNFGFSFLIQSDFITEGSREGVMEDKRRNNDILDGIAETFLDAVLQFCKHPTLQYKWPRYIPQTIPSPFWRRIKEKIHLLLKERAVLRGRSQGPLRLIRQLKLIAKDFKDEFGDPLVADLDEEMYLSAKYQEEDLAALDKLGLETLDFGDILARFKCDLGRGIDGSKFKSNRTTDDWHNRTAKLLLRPFVEKWKSWIPDKIRELPCIPLESGEWTAITNGAVYFPRTEGILIPTYLGLRILDEKSFKDPIREKLFVTLGVAFAKIQDIRALVLKRYDKAASSITFETSLNDLQFLYSAHAPGSTVQLRRSTSLFVFNHLGRRIQDGEDLYFQSDEEYSFGKLMGSVLEKEPYNNGLAGSFIHPNYLKRIELPPAKRTGSHPTLKTWLQRSIGVLGHPRLADSEDSTQLSPIFHHIIKECPEKMLGTLKAHWASYAAVMNDDLASEISEAVVPNTNIGSEPLRETFLHSETLRINCGKFVDVQKFPFLRLDNGTDIEGWKFLHAFHVGIEDNLDFWLQVLYYCKSSKAEFRYEIYEVIQKKIWSSDSPEEDEQKVYNFVYHEELILAPSRLERLPSWTHQISCVWDAPDYLITSIPLLPYLSRFNTTALTAFFQETLNIPDPSWERLTDELDERRMEDLHDMQIDQDIYLRLQRMSADIDSEELESLRADFEKRALIYDMQGQRWTSPSACLWSKDAQVPGKSTISGQYPNLKDLFVGVLKVKIPDLRLLVQELKRVARSSPSIDDIKSLIWQINAFAPTIEDLAPLRESKIFPVKPSIRPVELRTTLEKFSIIDRQPWADAFEGKLDVLDFNLKEVRSLEPFLSSMQVGGYLSEVVIEKSSFEGSLPEPNPRRTRDLQRRAYALSRCATHFDSPRAKNDNQDLYQLLLKSKVYETDGITGSLEHTLLGVTIKVRETKLHIEESPEGLQIYIPKNSRDQEICYLRLLPTKLFNETMMVEVDTNSTAALNSGAVSIISAIFASSDDVVDLVLEEAGIVPVSYPDQYEEESQQSLDYVGADQEQNAENDIETLSSETQSGTTSDGLDTPSAQSTPPSNAATSTYRASYQPNVPSQPTQPNNSPTAISQRNLSDRARRQFTPESSDVEYRRLLDNIIRAARNKRGAFPSRGAFNLDELLNALPVEAAEEVNTYDLPFGVRNENQLAHDMKIGAAGELYAFEILSRLETTLPKFDRGNWKSTIRKFVKVHEKYQSMEEWIGSETADITYEDKKGEFTQLLIANGYLDGSNWAAAKPKYFLEVKTTTKECATKLFLSKSQYRRMQRMKLGARASDEVYIIFRVFNLDKENIDMRLYVDPAGMEDRELKFTPESYSVVPLASS</sequence>
<proteinExistence type="predicted"/>
<dbReference type="RefSeq" id="XP_018063394.1">
    <property type="nucleotide sequence ID" value="XM_018218910.1"/>
</dbReference>
<dbReference type="SUPFAM" id="SSF55874">
    <property type="entry name" value="ATPase domain of HSP90 chaperone/DNA topoisomerase II/histidine kinase"/>
    <property type="match status" value="1"/>
</dbReference>
<dbReference type="OrthoDB" id="1262810at2759"/>
<name>A0A132BAL9_MOLSC</name>
<dbReference type="Gene3D" id="3.30.565.10">
    <property type="entry name" value="Histidine kinase-like ATPase, C-terminal domain"/>
    <property type="match status" value="1"/>
</dbReference>
<protein>
    <recommendedName>
        <fullName evidence="4">Protein NO VEIN C-terminal domain-containing protein</fullName>
    </recommendedName>
</protein>
<dbReference type="EMBL" id="KQ947433">
    <property type="protein sequence ID" value="KUJ09039.1"/>
    <property type="molecule type" value="Genomic_DNA"/>
</dbReference>
<reference evidence="2 3" key="1">
    <citation type="submission" date="2015-10" db="EMBL/GenBank/DDBJ databases">
        <title>Full genome of DAOMC 229536 Phialocephala scopiformis, a fungal endophyte of spruce producing the potent anti-insectan compound rugulosin.</title>
        <authorList>
            <consortium name="DOE Joint Genome Institute"/>
            <person name="Walker A.K."/>
            <person name="Frasz S.L."/>
            <person name="Seifert K.A."/>
            <person name="Miller J.D."/>
            <person name="Mondo S.J."/>
            <person name="Labutti K."/>
            <person name="Lipzen A."/>
            <person name="Dockter R."/>
            <person name="Kennedy M."/>
            <person name="Grigoriev I.V."/>
            <person name="Spatafora J.W."/>
        </authorList>
    </citation>
    <scope>NUCLEOTIDE SEQUENCE [LARGE SCALE GENOMIC DNA]</scope>
    <source>
        <strain evidence="2 3">CBS 120377</strain>
    </source>
</reference>
<keyword evidence="3" id="KW-1185">Reference proteome</keyword>
<gene>
    <name evidence="2" type="ORF">LY89DRAFT_724581</name>
</gene>
<evidence type="ECO:0008006" key="4">
    <source>
        <dbReference type="Google" id="ProtNLM"/>
    </source>
</evidence>
<dbReference type="InterPro" id="IPR052957">
    <property type="entry name" value="Auxin_embryo_med"/>
</dbReference>
<dbReference type="PANTHER" id="PTHR32387:SF0">
    <property type="entry name" value="PROTEIN NO VEIN"/>
    <property type="match status" value="1"/>
</dbReference>
<dbReference type="InParanoid" id="A0A132BAL9"/>
<evidence type="ECO:0000313" key="2">
    <source>
        <dbReference type="EMBL" id="KUJ09039.1"/>
    </source>
</evidence>
<feature type="compositionally biased region" description="Polar residues" evidence="1">
    <location>
        <begin position="1369"/>
        <end position="1426"/>
    </location>
</feature>
<dbReference type="InterPro" id="IPR036890">
    <property type="entry name" value="HATPase_C_sf"/>
</dbReference>